<sequence length="418" mass="46805">MAHPYSSLDMKSGTHDNWERLVRATLRREELRRLMLGNDVDTESNSSAASLSESTLQHPTFVSFSFEQILQATHNFSTQNLIKRGRSGDLFRGFLQDFQHHVVVKRIDIRVAIMQEAHASELECFSRISVGGHSRFVPLLGHCLADHQHYKFLVYKYLSEGDLKSSWSKNLPAMDWSRRMRIAVGAAEGLAYLHHECNPPLVHGEVEGSSILLDSNFEVRLGSLGQVRAQGRDTPTIMENRITRFYMLTSPSEVVNACKAAEDHAFLGTSRQTCSYDVYCFGKVLMELLTGKLGNGTDASDGTGKGWLQETLLCISDYDKESIKGIMDPLLTLDEELLKEAWAVALIAKSCLNPNPTKRPLTRHVLRALGNPLRFVKGWTPDPTSPRLLTSISWKLTELLAIRAKSPHIGVQENLTCA</sequence>
<accession>A0AAW2RAB9</accession>
<dbReference type="GO" id="GO:0004672">
    <property type="term" value="F:protein kinase activity"/>
    <property type="evidence" value="ECO:0007669"/>
    <property type="project" value="InterPro"/>
</dbReference>
<evidence type="ECO:0000256" key="2">
    <source>
        <dbReference type="ARBA" id="ARBA00022840"/>
    </source>
</evidence>
<dbReference type="Gene3D" id="3.30.200.20">
    <property type="entry name" value="Phosphorylase Kinase, domain 1"/>
    <property type="match status" value="1"/>
</dbReference>
<evidence type="ECO:0000256" key="1">
    <source>
        <dbReference type="ARBA" id="ARBA00022741"/>
    </source>
</evidence>
<reference evidence="4" key="1">
    <citation type="submission" date="2020-06" db="EMBL/GenBank/DDBJ databases">
        <authorList>
            <person name="Li T."/>
            <person name="Hu X."/>
            <person name="Zhang T."/>
            <person name="Song X."/>
            <person name="Zhang H."/>
            <person name="Dai N."/>
            <person name="Sheng W."/>
            <person name="Hou X."/>
            <person name="Wei L."/>
        </authorList>
    </citation>
    <scope>NUCLEOTIDE SEQUENCE</scope>
    <source>
        <strain evidence="4">KEN8</strain>
        <tissue evidence="4">Leaf</tissue>
    </source>
</reference>
<keyword evidence="4" id="KW-0418">Kinase</keyword>
<protein>
    <submittedName>
        <fullName evidence="4">LRR receptor-like serine/threonine-protein kinase</fullName>
    </submittedName>
</protein>
<dbReference type="InterPro" id="IPR011009">
    <property type="entry name" value="Kinase-like_dom_sf"/>
</dbReference>
<dbReference type="EMBL" id="JACGWM010000004">
    <property type="protein sequence ID" value="KAL0377117.1"/>
    <property type="molecule type" value="Genomic_DNA"/>
</dbReference>
<feature type="domain" description="Protein kinase" evidence="3">
    <location>
        <begin position="76"/>
        <end position="374"/>
    </location>
</feature>
<dbReference type="GO" id="GO:0005886">
    <property type="term" value="C:plasma membrane"/>
    <property type="evidence" value="ECO:0007669"/>
    <property type="project" value="TreeGrafter"/>
</dbReference>
<organism evidence="4">
    <name type="scientific">Sesamum calycinum</name>
    <dbReference type="NCBI Taxonomy" id="2727403"/>
    <lineage>
        <taxon>Eukaryota</taxon>
        <taxon>Viridiplantae</taxon>
        <taxon>Streptophyta</taxon>
        <taxon>Embryophyta</taxon>
        <taxon>Tracheophyta</taxon>
        <taxon>Spermatophyta</taxon>
        <taxon>Magnoliopsida</taxon>
        <taxon>eudicotyledons</taxon>
        <taxon>Gunneridae</taxon>
        <taxon>Pentapetalae</taxon>
        <taxon>asterids</taxon>
        <taxon>lamiids</taxon>
        <taxon>Lamiales</taxon>
        <taxon>Pedaliaceae</taxon>
        <taxon>Sesamum</taxon>
    </lineage>
</organism>
<dbReference type="PROSITE" id="PS50011">
    <property type="entry name" value="PROTEIN_KINASE_DOM"/>
    <property type="match status" value="1"/>
</dbReference>
<keyword evidence="4" id="KW-0808">Transferase</keyword>
<dbReference type="Pfam" id="PF07714">
    <property type="entry name" value="PK_Tyr_Ser-Thr"/>
    <property type="match status" value="1"/>
</dbReference>
<dbReference type="GO" id="GO:0005524">
    <property type="term" value="F:ATP binding"/>
    <property type="evidence" value="ECO:0007669"/>
    <property type="project" value="UniProtKB-KW"/>
</dbReference>
<reference evidence="4" key="2">
    <citation type="journal article" date="2024" name="Plant">
        <title>Genomic evolution and insights into agronomic trait innovations of Sesamum species.</title>
        <authorList>
            <person name="Miao H."/>
            <person name="Wang L."/>
            <person name="Qu L."/>
            <person name="Liu H."/>
            <person name="Sun Y."/>
            <person name="Le M."/>
            <person name="Wang Q."/>
            <person name="Wei S."/>
            <person name="Zheng Y."/>
            <person name="Lin W."/>
            <person name="Duan Y."/>
            <person name="Cao H."/>
            <person name="Xiong S."/>
            <person name="Wang X."/>
            <person name="Wei L."/>
            <person name="Li C."/>
            <person name="Ma Q."/>
            <person name="Ju M."/>
            <person name="Zhao R."/>
            <person name="Li G."/>
            <person name="Mu C."/>
            <person name="Tian Q."/>
            <person name="Mei H."/>
            <person name="Zhang T."/>
            <person name="Gao T."/>
            <person name="Zhang H."/>
        </authorList>
    </citation>
    <scope>NUCLEOTIDE SEQUENCE</scope>
    <source>
        <strain evidence="4">KEN8</strain>
    </source>
</reference>
<proteinExistence type="predicted"/>
<evidence type="ECO:0000259" key="3">
    <source>
        <dbReference type="PROSITE" id="PS50011"/>
    </source>
</evidence>
<gene>
    <name evidence="4" type="ORF">Scaly_0829300</name>
</gene>
<dbReference type="FunFam" id="3.30.200.20:FF:000433">
    <property type="entry name" value="Predicted protein"/>
    <property type="match status" value="1"/>
</dbReference>
<keyword evidence="2" id="KW-0067">ATP-binding</keyword>
<name>A0AAW2RAB9_9LAMI</name>
<dbReference type="SUPFAM" id="SSF56112">
    <property type="entry name" value="Protein kinase-like (PK-like)"/>
    <property type="match status" value="1"/>
</dbReference>
<keyword evidence="4" id="KW-0675">Receptor</keyword>
<dbReference type="InterPro" id="IPR000719">
    <property type="entry name" value="Prot_kinase_dom"/>
</dbReference>
<dbReference type="PANTHER" id="PTHR27001:SF237">
    <property type="entry name" value="OS03G0773300 PROTEIN"/>
    <property type="match status" value="1"/>
</dbReference>
<comment type="caution">
    <text evidence="4">The sequence shown here is derived from an EMBL/GenBank/DDBJ whole genome shotgun (WGS) entry which is preliminary data.</text>
</comment>
<dbReference type="FunFam" id="1.10.510.10:FF:000448">
    <property type="entry name" value="Putative LRR receptor-like serine/threonine-protein kinase"/>
    <property type="match status" value="1"/>
</dbReference>
<dbReference type="PANTHER" id="PTHR27001">
    <property type="entry name" value="OS01G0253100 PROTEIN"/>
    <property type="match status" value="1"/>
</dbReference>
<dbReference type="Gene3D" id="1.10.510.10">
    <property type="entry name" value="Transferase(Phosphotransferase) domain 1"/>
    <property type="match status" value="1"/>
</dbReference>
<evidence type="ECO:0000313" key="4">
    <source>
        <dbReference type="EMBL" id="KAL0377117.1"/>
    </source>
</evidence>
<keyword evidence="1" id="KW-0547">Nucleotide-binding</keyword>
<dbReference type="SMART" id="SM00220">
    <property type="entry name" value="S_TKc"/>
    <property type="match status" value="1"/>
</dbReference>
<dbReference type="AlphaFoldDB" id="A0AAW2RAB9"/>
<dbReference type="InterPro" id="IPR001245">
    <property type="entry name" value="Ser-Thr/Tyr_kinase_cat_dom"/>
</dbReference>